<feature type="region of interest" description="Disordered" evidence="3">
    <location>
        <begin position="1"/>
        <end position="21"/>
    </location>
</feature>
<dbReference type="SMART" id="SM00712">
    <property type="entry name" value="PUR"/>
    <property type="match status" value="3"/>
</dbReference>
<evidence type="ECO:0000313" key="5">
    <source>
        <dbReference type="Proteomes" id="UP000095284"/>
    </source>
</evidence>
<dbReference type="eggNOG" id="KOG3074">
    <property type="taxonomic scope" value="Eukaryota"/>
</dbReference>
<dbReference type="Gene3D" id="3.30.2450.30">
    <property type="match status" value="1"/>
</dbReference>
<dbReference type="GO" id="GO:0000981">
    <property type="term" value="F:DNA-binding transcription factor activity, RNA polymerase II-specific"/>
    <property type="evidence" value="ECO:0007669"/>
    <property type="project" value="TreeGrafter"/>
</dbReference>
<dbReference type="SMR" id="A0A1I7RHP7"/>
<dbReference type="EMBL" id="CAJFCV020000004">
    <property type="protein sequence ID" value="CAG9115514.1"/>
    <property type="molecule type" value="Genomic_DNA"/>
</dbReference>
<accession>A0A1I7RHP7</accession>
<dbReference type="Pfam" id="PF04845">
    <property type="entry name" value="PurA"/>
    <property type="match status" value="1"/>
</dbReference>
<dbReference type="InterPro" id="IPR006628">
    <property type="entry name" value="PUR-bd_fam"/>
</dbReference>
<sequence length="239" mass="27695">MSSDTASSAGSQEGQENQRGGHEICSKVLNVDKRRFYIDLKENDRGKFIQIVALLNVRRKAKLMMTLPIVKQLIALLDKLEINESTEYPKPVGRILSASRIYFADLRKNDWGNFLRLTQAFNRTAKRYQIYIPVEGIPEFKKLLQEIVDEYGADVEEPKLPASQQLRDVRNKMFYFDCNSNDFGDYLRITETRFNSDNRTSITISRKNLQRFHDILGDLVKSFNELRTDEKDVKTEATA</sequence>
<keyword evidence="6" id="KW-1185">Reference proteome</keyword>
<dbReference type="AlphaFoldDB" id="A0A1I7RHP7"/>
<dbReference type="OrthoDB" id="523901at2759"/>
<name>A0A1I7RHP7_BURXY</name>
<dbReference type="GO" id="GO:0005634">
    <property type="term" value="C:nucleus"/>
    <property type="evidence" value="ECO:0007669"/>
    <property type="project" value="TreeGrafter"/>
</dbReference>
<dbReference type="Proteomes" id="UP000095284">
    <property type="component" value="Unplaced"/>
</dbReference>
<dbReference type="Proteomes" id="UP000659654">
    <property type="component" value="Unassembled WGS sequence"/>
</dbReference>
<dbReference type="Gene3D" id="3.10.450.700">
    <property type="match status" value="1"/>
</dbReference>
<feature type="compositionally biased region" description="Polar residues" evidence="3">
    <location>
        <begin position="1"/>
        <end position="18"/>
    </location>
</feature>
<reference evidence="4" key="2">
    <citation type="submission" date="2020-09" db="EMBL/GenBank/DDBJ databases">
        <authorList>
            <person name="Kikuchi T."/>
        </authorList>
    </citation>
    <scope>NUCLEOTIDE SEQUENCE</scope>
    <source>
        <strain evidence="4">Ka4C1</strain>
    </source>
</reference>
<dbReference type="EMBL" id="CAJFDI010000004">
    <property type="protein sequence ID" value="CAD5226172.1"/>
    <property type="molecule type" value="Genomic_DNA"/>
</dbReference>
<evidence type="ECO:0000313" key="7">
    <source>
        <dbReference type="WBParaSite" id="BXY_0022600.1"/>
    </source>
</evidence>
<protein>
    <submittedName>
        <fullName evidence="4">(pine wood nematode) hypothetical protein</fullName>
    </submittedName>
</protein>
<evidence type="ECO:0000313" key="4">
    <source>
        <dbReference type="EMBL" id="CAD5226172.1"/>
    </source>
</evidence>
<dbReference type="WBParaSite" id="BXY_0022600.1">
    <property type="protein sequence ID" value="BXY_0022600.1"/>
    <property type="gene ID" value="BXY_0022600"/>
</dbReference>
<dbReference type="GO" id="GO:0000977">
    <property type="term" value="F:RNA polymerase II transcription regulatory region sequence-specific DNA binding"/>
    <property type="evidence" value="ECO:0007669"/>
    <property type="project" value="InterPro"/>
</dbReference>
<dbReference type="GO" id="GO:0032422">
    <property type="term" value="F:purine-rich negative regulatory element binding"/>
    <property type="evidence" value="ECO:0007669"/>
    <property type="project" value="InterPro"/>
</dbReference>
<organism evidence="5 7">
    <name type="scientific">Bursaphelenchus xylophilus</name>
    <name type="common">Pinewood nematode worm</name>
    <name type="synonym">Aphelenchoides xylophilus</name>
    <dbReference type="NCBI Taxonomy" id="6326"/>
    <lineage>
        <taxon>Eukaryota</taxon>
        <taxon>Metazoa</taxon>
        <taxon>Ecdysozoa</taxon>
        <taxon>Nematoda</taxon>
        <taxon>Chromadorea</taxon>
        <taxon>Rhabditida</taxon>
        <taxon>Tylenchina</taxon>
        <taxon>Tylenchomorpha</taxon>
        <taxon>Aphelenchoidea</taxon>
        <taxon>Aphelenchoididae</taxon>
        <taxon>Bursaphelenchus</taxon>
    </lineage>
</organism>
<proteinExistence type="inferred from homology"/>
<dbReference type="Proteomes" id="UP000582659">
    <property type="component" value="Unassembled WGS sequence"/>
</dbReference>
<evidence type="ECO:0000256" key="3">
    <source>
        <dbReference type="SAM" id="MobiDB-lite"/>
    </source>
</evidence>
<gene>
    <name evidence="4" type="ORF">BXYJ_LOCUS8912</name>
</gene>
<evidence type="ECO:0000313" key="6">
    <source>
        <dbReference type="Proteomes" id="UP000659654"/>
    </source>
</evidence>
<evidence type="ECO:0000256" key="1">
    <source>
        <dbReference type="ARBA" id="ARBA00009251"/>
    </source>
</evidence>
<keyword evidence="2" id="KW-0238">DNA-binding</keyword>
<evidence type="ECO:0000256" key="2">
    <source>
        <dbReference type="ARBA" id="ARBA00023125"/>
    </source>
</evidence>
<comment type="similarity">
    <text evidence="1">Belongs to the PUR DNA-binding protein family.</text>
</comment>
<reference evidence="7" key="1">
    <citation type="submission" date="2016-11" db="UniProtKB">
        <authorList>
            <consortium name="WormBaseParasite"/>
        </authorList>
    </citation>
    <scope>IDENTIFICATION</scope>
</reference>
<dbReference type="PANTHER" id="PTHR12611">
    <property type="entry name" value="PUR-TRANSCRIPTIONAL ACTIVATOR"/>
    <property type="match status" value="1"/>
</dbReference>
<dbReference type="PANTHER" id="PTHR12611:SF0">
    <property type="entry name" value="PURINE-RICH BINDING PROTEIN-ALPHA, ISOFORM B"/>
    <property type="match status" value="1"/>
</dbReference>